<gene>
    <name evidence="1" type="ORF">E2C01_064714</name>
</gene>
<sequence>MQYMTKSLQQTLRVQLALKEKSGASSLAPFTPSSKLLHVSAALCLTTSSVSLHIFDALPTFISSLPLRSRTQESSLLLYHIPKGLLQQPESDKGFREVFQTGSSTTQLPN</sequence>
<keyword evidence="2" id="KW-1185">Reference proteome</keyword>
<evidence type="ECO:0000313" key="2">
    <source>
        <dbReference type="Proteomes" id="UP000324222"/>
    </source>
</evidence>
<accession>A0A5B7HLK3</accession>
<protein>
    <submittedName>
        <fullName evidence="1">Uncharacterized protein</fullName>
    </submittedName>
</protein>
<comment type="caution">
    <text evidence="1">The sequence shown here is derived from an EMBL/GenBank/DDBJ whole genome shotgun (WGS) entry which is preliminary data.</text>
</comment>
<reference evidence="1 2" key="1">
    <citation type="submission" date="2019-05" db="EMBL/GenBank/DDBJ databases">
        <title>Another draft genome of Portunus trituberculatus and its Hox gene families provides insights of decapod evolution.</title>
        <authorList>
            <person name="Jeong J.-H."/>
            <person name="Song I."/>
            <person name="Kim S."/>
            <person name="Choi T."/>
            <person name="Kim D."/>
            <person name="Ryu S."/>
            <person name="Kim W."/>
        </authorList>
    </citation>
    <scope>NUCLEOTIDE SEQUENCE [LARGE SCALE GENOMIC DNA]</scope>
    <source>
        <tissue evidence="1">Muscle</tissue>
    </source>
</reference>
<proteinExistence type="predicted"/>
<dbReference type="EMBL" id="VSRR010031171">
    <property type="protein sequence ID" value="MPC70465.1"/>
    <property type="molecule type" value="Genomic_DNA"/>
</dbReference>
<dbReference type="AlphaFoldDB" id="A0A5B7HLK3"/>
<organism evidence="1 2">
    <name type="scientific">Portunus trituberculatus</name>
    <name type="common">Swimming crab</name>
    <name type="synonym">Neptunus trituberculatus</name>
    <dbReference type="NCBI Taxonomy" id="210409"/>
    <lineage>
        <taxon>Eukaryota</taxon>
        <taxon>Metazoa</taxon>
        <taxon>Ecdysozoa</taxon>
        <taxon>Arthropoda</taxon>
        <taxon>Crustacea</taxon>
        <taxon>Multicrustacea</taxon>
        <taxon>Malacostraca</taxon>
        <taxon>Eumalacostraca</taxon>
        <taxon>Eucarida</taxon>
        <taxon>Decapoda</taxon>
        <taxon>Pleocyemata</taxon>
        <taxon>Brachyura</taxon>
        <taxon>Eubrachyura</taxon>
        <taxon>Portunoidea</taxon>
        <taxon>Portunidae</taxon>
        <taxon>Portuninae</taxon>
        <taxon>Portunus</taxon>
    </lineage>
</organism>
<name>A0A5B7HLK3_PORTR</name>
<dbReference type="Proteomes" id="UP000324222">
    <property type="component" value="Unassembled WGS sequence"/>
</dbReference>
<evidence type="ECO:0000313" key="1">
    <source>
        <dbReference type="EMBL" id="MPC70465.1"/>
    </source>
</evidence>